<accession>A0A1I7Z1A8</accession>
<evidence type="ECO:0000313" key="7">
    <source>
        <dbReference type="WBParaSite" id="L893_g21913.t1"/>
    </source>
</evidence>
<proteinExistence type="inferred from homology"/>
<dbReference type="PANTHER" id="PTHR44590">
    <property type="entry name" value="CARBOXYLIC ESTER HYDROLASE-RELATED"/>
    <property type="match status" value="1"/>
</dbReference>
<protein>
    <recommendedName>
        <fullName evidence="4">Carboxylic ester hydrolase</fullName>
        <ecNumber evidence="4">3.1.1.-</ecNumber>
    </recommendedName>
</protein>
<dbReference type="SUPFAM" id="SSF53474">
    <property type="entry name" value="alpha/beta-Hydrolases"/>
    <property type="match status" value="1"/>
</dbReference>
<evidence type="ECO:0000256" key="3">
    <source>
        <dbReference type="ARBA" id="ARBA00022801"/>
    </source>
</evidence>
<sequence>MGNVNSLLWPDAGEPGIVVKTSQGSVRGKTFTIDDGRKVHAFLGIPYAEAPVAERRFQKPIPKEPWDEVKDCTTFGHRAVQSDMIWDRFIVPVGKSEDCLHVNVFVPEWETETQRPVLIFIHGGGFAIHSTANYGDKGVCRNLCRHDVIVVTVQYRLGILGFLSTGDETCPGNMGLWDQTLAVKWVKENIDSFGGNPDNLTVFGQSAGAVGVDLLSLSPHSRELFNKVILMGGNAECDWAIVEPESGLKVAESIAIRNGWKCAEDVGSAEWNRSLVDFLRVLPAQQLEIGLWGCSGFNRKEKGLKLCPVIDGDFLPRPVHKLREEAPKKTCMVGTAEYEALLFVALGKPQCNLISIDKMLAATISPHDHETLTRARQLYLSSKDPTCKVSVAKSFVALFSDLMMNNGTQEYCREMSAAGNEVYLYSFDYHNPSAFGFLSFRMPFKAATHCYDLRFLFGKGLFSKFSPDSDDLRMIDIMTSYWTNFAKTGNPNGNDPAQMWKTISADDTYRHLSISLQPEFKSDYNGRRAEFWRNVLLSS</sequence>
<evidence type="ECO:0000256" key="2">
    <source>
        <dbReference type="ARBA" id="ARBA00022487"/>
    </source>
</evidence>
<dbReference type="EC" id="3.1.1.-" evidence="4"/>
<evidence type="ECO:0000313" key="6">
    <source>
        <dbReference type="Proteomes" id="UP000095287"/>
    </source>
</evidence>
<dbReference type="InterPro" id="IPR002018">
    <property type="entry name" value="CarbesteraseB"/>
</dbReference>
<name>A0A1I7Z1A8_9BILA</name>
<dbReference type="PANTHER" id="PTHR44590:SF3">
    <property type="entry name" value="CARBOXYLESTERASE TYPE B DOMAIN-CONTAINING PROTEIN"/>
    <property type="match status" value="1"/>
</dbReference>
<keyword evidence="2" id="KW-0719">Serine esterase</keyword>
<dbReference type="AlphaFoldDB" id="A0A1I7Z1A8"/>
<comment type="similarity">
    <text evidence="1 4">Belongs to the type-B carboxylesterase/lipase family.</text>
</comment>
<dbReference type="InterPro" id="IPR029058">
    <property type="entry name" value="AB_hydrolase_fold"/>
</dbReference>
<dbReference type="Gene3D" id="3.40.50.1820">
    <property type="entry name" value="alpha/beta hydrolase"/>
    <property type="match status" value="1"/>
</dbReference>
<keyword evidence="6" id="KW-1185">Reference proteome</keyword>
<dbReference type="PROSITE" id="PS00122">
    <property type="entry name" value="CARBOXYLESTERASE_B_1"/>
    <property type="match status" value="1"/>
</dbReference>
<reference evidence="7" key="1">
    <citation type="submission" date="2016-11" db="UniProtKB">
        <authorList>
            <consortium name="WormBaseParasite"/>
        </authorList>
    </citation>
    <scope>IDENTIFICATION</scope>
</reference>
<feature type="domain" description="Carboxylesterase type B" evidence="5">
    <location>
        <begin position="18"/>
        <end position="532"/>
    </location>
</feature>
<dbReference type="InterPro" id="IPR019826">
    <property type="entry name" value="Carboxylesterase_B_AS"/>
</dbReference>
<evidence type="ECO:0000259" key="5">
    <source>
        <dbReference type="Pfam" id="PF00135"/>
    </source>
</evidence>
<dbReference type="WBParaSite" id="L893_g21913.t1">
    <property type="protein sequence ID" value="L893_g21913.t1"/>
    <property type="gene ID" value="L893_g21913"/>
</dbReference>
<evidence type="ECO:0000256" key="4">
    <source>
        <dbReference type="RuleBase" id="RU361235"/>
    </source>
</evidence>
<evidence type="ECO:0000256" key="1">
    <source>
        <dbReference type="ARBA" id="ARBA00005964"/>
    </source>
</evidence>
<organism evidence="6 7">
    <name type="scientific">Steinernema glaseri</name>
    <dbReference type="NCBI Taxonomy" id="37863"/>
    <lineage>
        <taxon>Eukaryota</taxon>
        <taxon>Metazoa</taxon>
        <taxon>Ecdysozoa</taxon>
        <taxon>Nematoda</taxon>
        <taxon>Chromadorea</taxon>
        <taxon>Rhabditida</taxon>
        <taxon>Tylenchina</taxon>
        <taxon>Panagrolaimomorpha</taxon>
        <taxon>Strongyloidoidea</taxon>
        <taxon>Steinernematidae</taxon>
        <taxon>Steinernema</taxon>
    </lineage>
</organism>
<dbReference type="Pfam" id="PF00135">
    <property type="entry name" value="COesterase"/>
    <property type="match status" value="1"/>
</dbReference>
<dbReference type="Proteomes" id="UP000095287">
    <property type="component" value="Unplaced"/>
</dbReference>
<keyword evidence="3 4" id="KW-0378">Hydrolase</keyword>
<dbReference type="GO" id="GO:0052689">
    <property type="term" value="F:carboxylic ester hydrolase activity"/>
    <property type="evidence" value="ECO:0007669"/>
    <property type="project" value="UniProtKB-KW"/>
</dbReference>